<gene>
    <name evidence="1" type="ORF">Sjap_021228</name>
</gene>
<name>A0AAP0HTA0_9MAGN</name>
<organism evidence="1 2">
    <name type="scientific">Stephania japonica</name>
    <dbReference type="NCBI Taxonomy" id="461633"/>
    <lineage>
        <taxon>Eukaryota</taxon>
        <taxon>Viridiplantae</taxon>
        <taxon>Streptophyta</taxon>
        <taxon>Embryophyta</taxon>
        <taxon>Tracheophyta</taxon>
        <taxon>Spermatophyta</taxon>
        <taxon>Magnoliopsida</taxon>
        <taxon>Ranunculales</taxon>
        <taxon>Menispermaceae</taxon>
        <taxon>Menispermoideae</taxon>
        <taxon>Cissampelideae</taxon>
        <taxon>Stephania</taxon>
    </lineage>
</organism>
<evidence type="ECO:0000313" key="2">
    <source>
        <dbReference type="Proteomes" id="UP001417504"/>
    </source>
</evidence>
<dbReference type="EMBL" id="JBBNAE010000009">
    <property type="protein sequence ID" value="KAK9095731.1"/>
    <property type="molecule type" value="Genomic_DNA"/>
</dbReference>
<keyword evidence="2" id="KW-1185">Reference proteome</keyword>
<dbReference type="Proteomes" id="UP001417504">
    <property type="component" value="Unassembled WGS sequence"/>
</dbReference>
<accession>A0AAP0HTA0</accession>
<proteinExistence type="predicted"/>
<evidence type="ECO:0000313" key="1">
    <source>
        <dbReference type="EMBL" id="KAK9095731.1"/>
    </source>
</evidence>
<dbReference type="AlphaFoldDB" id="A0AAP0HTA0"/>
<comment type="caution">
    <text evidence="1">The sequence shown here is derived from an EMBL/GenBank/DDBJ whole genome shotgun (WGS) entry which is preliminary data.</text>
</comment>
<sequence length="68" mass="7207">MTHGGISFAGAGSWRLAGPVAERHVAAGTRAEVARLLAKIWETAWARISRQIDEMERGDGCACPRGGS</sequence>
<reference evidence="1 2" key="1">
    <citation type="submission" date="2024-01" db="EMBL/GenBank/DDBJ databases">
        <title>Genome assemblies of Stephania.</title>
        <authorList>
            <person name="Yang L."/>
        </authorList>
    </citation>
    <scope>NUCLEOTIDE SEQUENCE [LARGE SCALE GENOMIC DNA]</scope>
    <source>
        <strain evidence="1">QJT</strain>
        <tissue evidence="1">Leaf</tissue>
    </source>
</reference>
<protein>
    <submittedName>
        <fullName evidence="1">Uncharacterized protein</fullName>
    </submittedName>
</protein>